<protein>
    <submittedName>
        <fullName evidence="1">Uncharacterized protein</fullName>
    </submittedName>
</protein>
<comment type="caution">
    <text evidence="1">The sequence shown here is derived from an EMBL/GenBank/DDBJ whole genome shotgun (WGS) entry which is preliminary data.</text>
</comment>
<evidence type="ECO:0000313" key="2">
    <source>
        <dbReference type="Proteomes" id="UP001056120"/>
    </source>
</evidence>
<keyword evidence="2" id="KW-1185">Reference proteome</keyword>
<sequence length="160" mass="17369">MSRAWNKKGHKPAYEHVHGADINDVDVEDEEEEHVEDMPSAVDAGKVRVPEKTKESSSGSRGGSGGEGKVGADGSGKAVIDLSYELDSHYGWLKTVVQEEAKMAHEKSQVAGGSKGKSIMPLCPGLLGTRREIRDPPPWAKIRLLQRQIPLRGTLKSLFA</sequence>
<reference evidence="2" key="1">
    <citation type="journal article" date="2022" name="Mol. Ecol. Resour.">
        <title>The genomes of chicory, endive, great burdock and yacon provide insights into Asteraceae palaeo-polyploidization history and plant inulin production.</title>
        <authorList>
            <person name="Fan W."/>
            <person name="Wang S."/>
            <person name="Wang H."/>
            <person name="Wang A."/>
            <person name="Jiang F."/>
            <person name="Liu H."/>
            <person name="Zhao H."/>
            <person name="Xu D."/>
            <person name="Zhang Y."/>
        </authorList>
    </citation>
    <scope>NUCLEOTIDE SEQUENCE [LARGE SCALE GENOMIC DNA]</scope>
    <source>
        <strain evidence="2">cv. Yunnan</strain>
    </source>
</reference>
<dbReference type="EMBL" id="CM042025">
    <property type="protein sequence ID" value="KAI3808023.1"/>
    <property type="molecule type" value="Genomic_DNA"/>
</dbReference>
<evidence type="ECO:0000313" key="1">
    <source>
        <dbReference type="EMBL" id="KAI3808023.1"/>
    </source>
</evidence>
<name>A0ACB9IKF2_9ASTR</name>
<dbReference type="Proteomes" id="UP001056120">
    <property type="component" value="Linkage Group LG08"/>
</dbReference>
<gene>
    <name evidence="1" type="ORF">L1987_23964</name>
</gene>
<organism evidence="1 2">
    <name type="scientific">Smallanthus sonchifolius</name>
    <dbReference type="NCBI Taxonomy" id="185202"/>
    <lineage>
        <taxon>Eukaryota</taxon>
        <taxon>Viridiplantae</taxon>
        <taxon>Streptophyta</taxon>
        <taxon>Embryophyta</taxon>
        <taxon>Tracheophyta</taxon>
        <taxon>Spermatophyta</taxon>
        <taxon>Magnoliopsida</taxon>
        <taxon>eudicotyledons</taxon>
        <taxon>Gunneridae</taxon>
        <taxon>Pentapetalae</taxon>
        <taxon>asterids</taxon>
        <taxon>campanulids</taxon>
        <taxon>Asterales</taxon>
        <taxon>Asteraceae</taxon>
        <taxon>Asteroideae</taxon>
        <taxon>Heliantheae alliance</taxon>
        <taxon>Millerieae</taxon>
        <taxon>Smallanthus</taxon>
    </lineage>
</organism>
<accession>A0ACB9IKF2</accession>
<reference evidence="1 2" key="2">
    <citation type="journal article" date="2022" name="Mol. Ecol. Resour.">
        <title>The genomes of chicory, endive, great burdock and yacon provide insights into Asteraceae paleo-polyploidization history and plant inulin production.</title>
        <authorList>
            <person name="Fan W."/>
            <person name="Wang S."/>
            <person name="Wang H."/>
            <person name="Wang A."/>
            <person name="Jiang F."/>
            <person name="Liu H."/>
            <person name="Zhao H."/>
            <person name="Xu D."/>
            <person name="Zhang Y."/>
        </authorList>
    </citation>
    <scope>NUCLEOTIDE SEQUENCE [LARGE SCALE GENOMIC DNA]</scope>
    <source>
        <strain evidence="2">cv. Yunnan</strain>
        <tissue evidence="1">Leaves</tissue>
    </source>
</reference>
<proteinExistence type="predicted"/>